<dbReference type="SUPFAM" id="SSF46785">
    <property type="entry name" value="Winged helix' DNA-binding domain"/>
    <property type="match status" value="1"/>
</dbReference>
<evidence type="ECO:0000313" key="3">
    <source>
        <dbReference type="Proteomes" id="UP000437736"/>
    </source>
</evidence>
<sequence length="159" mass="17697">MNVVEDVPWLDEREERAWRALQFMHLRLDGELARQLAADAGLSYPDYVVLVALTDQTEGRMRLFELAETLGWEKSRVSHQVSRMAERGLVKKEKCGSDRRGAHVVATSRGRCELEAAAPGHVEAVRRHFIDRLTPEQLEVIAAAAEAVLDGFDSTTGGA</sequence>
<dbReference type="InterPro" id="IPR039422">
    <property type="entry name" value="MarR/SlyA-like"/>
</dbReference>
<dbReference type="SMART" id="SM00347">
    <property type="entry name" value="HTH_MARR"/>
    <property type="match status" value="1"/>
</dbReference>
<dbReference type="InterPro" id="IPR000835">
    <property type="entry name" value="HTH_MarR-typ"/>
</dbReference>
<feature type="domain" description="HTH marR-type" evidence="1">
    <location>
        <begin position="14"/>
        <end position="150"/>
    </location>
</feature>
<dbReference type="PANTHER" id="PTHR33164:SF99">
    <property type="entry name" value="MARR FAMILY REGULATORY PROTEIN"/>
    <property type="match status" value="1"/>
</dbReference>
<reference evidence="2 3" key="1">
    <citation type="submission" date="2019-11" db="EMBL/GenBank/DDBJ databases">
        <title>Acidiferrimicrobium australis gen. nov., sp. nov., an acidophilic and obligately heterotrophic, member of the Actinobacteria that catalyses dissimilatory oxido- reduction of iron isolated from metal-rich acidic water in Chile.</title>
        <authorList>
            <person name="Gonzalez D."/>
            <person name="Huber K."/>
            <person name="Hedrich S."/>
            <person name="Rojas-Villalobos C."/>
            <person name="Quatrini R."/>
            <person name="Dinamarca M.A."/>
            <person name="Schwarz A."/>
            <person name="Canales C."/>
            <person name="Nancucheo I."/>
        </authorList>
    </citation>
    <scope>NUCLEOTIDE SEQUENCE [LARGE SCALE GENOMIC DNA]</scope>
    <source>
        <strain evidence="2 3">USS-CCA1</strain>
    </source>
</reference>
<proteinExistence type="predicted"/>
<dbReference type="InterPro" id="IPR036390">
    <property type="entry name" value="WH_DNA-bd_sf"/>
</dbReference>
<evidence type="ECO:0000259" key="1">
    <source>
        <dbReference type="PROSITE" id="PS50995"/>
    </source>
</evidence>
<comment type="caution">
    <text evidence="2">The sequence shown here is derived from an EMBL/GenBank/DDBJ whole genome shotgun (WGS) entry which is preliminary data.</text>
</comment>
<dbReference type="PANTHER" id="PTHR33164">
    <property type="entry name" value="TRANSCRIPTIONAL REGULATOR, MARR FAMILY"/>
    <property type="match status" value="1"/>
</dbReference>
<evidence type="ECO:0000313" key="2">
    <source>
        <dbReference type="EMBL" id="MST33380.1"/>
    </source>
</evidence>
<gene>
    <name evidence="2" type="ORF">GHK86_11705</name>
</gene>
<dbReference type="Proteomes" id="UP000437736">
    <property type="component" value="Unassembled WGS sequence"/>
</dbReference>
<organism evidence="2 3">
    <name type="scientific">Acidiferrimicrobium australe</name>
    <dbReference type="NCBI Taxonomy" id="2664430"/>
    <lineage>
        <taxon>Bacteria</taxon>
        <taxon>Bacillati</taxon>
        <taxon>Actinomycetota</taxon>
        <taxon>Acidimicrobiia</taxon>
        <taxon>Acidimicrobiales</taxon>
        <taxon>Acidimicrobiaceae</taxon>
        <taxon>Acidiferrimicrobium</taxon>
    </lineage>
</organism>
<dbReference type="Pfam" id="PF24034">
    <property type="entry name" value="DUF7343"/>
    <property type="match status" value="1"/>
</dbReference>
<dbReference type="PROSITE" id="PS50995">
    <property type="entry name" value="HTH_MARR_2"/>
    <property type="match status" value="1"/>
</dbReference>
<accession>A0ABW9QUZ3</accession>
<name>A0ABW9QUZ3_9ACTN</name>
<dbReference type="InterPro" id="IPR036388">
    <property type="entry name" value="WH-like_DNA-bd_sf"/>
</dbReference>
<dbReference type="EMBL" id="WJHE01000576">
    <property type="protein sequence ID" value="MST33380.1"/>
    <property type="molecule type" value="Genomic_DNA"/>
</dbReference>
<dbReference type="InterPro" id="IPR055767">
    <property type="entry name" value="DUF7343"/>
</dbReference>
<protein>
    <submittedName>
        <fullName evidence="2">MarR family transcriptional regulator</fullName>
    </submittedName>
</protein>
<keyword evidence="3" id="KW-1185">Reference proteome</keyword>
<dbReference type="Gene3D" id="1.10.10.10">
    <property type="entry name" value="Winged helix-like DNA-binding domain superfamily/Winged helix DNA-binding domain"/>
    <property type="match status" value="1"/>
</dbReference>